<dbReference type="InterPro" id="IPR013187">
    <property type="entry name" value="F-box-assoc_dom_typ3"/>
</dbReference>
<dbReference type="HOGENOM" id="CLU_027176_8_0_1"/>
<feature type="domain" description="F-box" evidence="2">
    <location>
        <begin position="25"/>
        <end position="66"/>
    </location>
</feature>
<dbReference type="Gramene" id="fgenesh1_pm.C_scaffold_1003003">
    <property type="protein sequence ID" value="fgenesh1_pm.C_scaffold_1003003"/>
    <property type="gene ID" value="fgenesh1_pm.C_scaffold_1003003"/>
</dbReference>
<dbReference type="Pfam" id="PF08268">
    <property type="entry name" value="FBA_3"/>
    <property type="match status" value="1"/>
</dbReference>
<feature type="region of interest" description="Disordered" evidence="1">
    <location>
        <begin position="1"/>
        <end position="23"/>
    </location>
</feature>
<dbReference type="Pfam" id="PF00646">
    <property type="entry name" value="F-box"/>
    <property type="match status" value="1"/>
</dbReference>
<dbReference type="InterPro" id="IPR036047">
    <property type="entry name" value="F-box-like_dom_sf"/>
</dbReference>
<feature type="compositionally biased region" description="Basic residues" evidence="1">
    <location>
        <begin position="1"/>
        <end position="17"/>
    </location>
</feature>
<keyword evidence="4" id="KW-1185">Reference proteome</keyword>
<evidence type="ECO:0000259" key="2">
    <source>
        <dbReference type="SMART" id="SM00256"/>
    </source>
</evidence>
<dbReference type="PANTHER" id="PTHR31111:SF119">
    <property type="entry name" value="F-BOX DOMAIN-CONTAINING PROTEIN"/>
    <property type="match status" value="1"/>
</dbReference>
<dbReference type="EMBL" id="GL348713">
    <property type="protein sequence ID" value="EFH70329.1"/>
    <property type="molecule type" value="Genomic_DNA"/>
</dbReference>
<protein>
    <recommendedName>
        <fullName evidence="2">F-box domain-containing protein</fullName>
    </recommendedName>
</protein>
<proteinExistence type="predicted"/>
<dbReference type="eggNOG" id="ENOG502SZZX">
    <property type="taxonomic scope" value="Eukaryota"/>
</dbReference>
<accession>D7KBW4</accession>
<dbReference type="PANTHER" id="PTHR31111">
    <property type="entry name" value="BNAA05G37150D PROTEIN-RELATED"/>
    <property type="match status" value="1"/>
</dbReference>
<dbReference type="Proteomes" id="UP000008694">
    <property type="component" value="Unassembled WGS sequence"/>
</dbReference>
<evidence type="ECO:0000313" key="3">
    <source>
        <dbReference type="EMBL" id="EFH70329.1"/>
    </source>
</evidence>
<name>D7KBW4_ARALL</name>
<dbReference type="InterPro" id="IPR001810">
    <property type="entry name" value="F-box_dom"/>
</dbReference>
<sequence length="363" mass="42065">MEAQKEKRKFSKRKRTQSPKPTSSFPLDLISEILLRLPEKSVARFRCVSKLWLSITTRNVVVGLPSLLLCFTEYENLFVSSIPQHHHSLQDSNKSYSSSQPIDRYHLKFLLHNNFPLTESVHGLICFQESATPIVCNPSKRQCLTLPKPRKSWERLTVFLGYDPIEGKHKVMCLPFRRSSDVCRVLTLGPAQESWRTVKTKPTHCSDYHTSGRCIKGVVYYIAYVYGTDVWVVMSFDVRSEKFGMIQLPSDFHRDPLIACVRKTTETDGKMTLCILEDAEKHKWSNEISNTYLKVKGITHAGEFIYVPDVVRKSSYILFYDPVRNSFRRFELKGVIEEKSVLNNLFYRMLHAFPNHVESQMSL</sequence>
<dbReference type="SMART" id="SM00256">
    <property type="entry name" value="FBOX"/>
    <property type="match status" value="1"/>
</dbReference>
<dbReference type="SUPFAM" id="SSF81383">
    <property type="entry name" value="F-box domain"/>
    <property type="match status" value="1"/>
</dbReference>
<dbReference type="NCBIfam" id="TIGR01640">
    <property type="entry name" value="F_box_assoc_1"/>
    <property type="match status" value="1"/>
</dbReference>
<dbReference type="InterPro" id="IPR017451">
    <property type="entry name" value="F-box-assoc_interact_dom"/>
</dbReference>
<evidence type="ECO:0000256" key="1">
    <source>
        <dbReference type="SAM" id="MobiDB-lite"/>
    </source>
</evidence>
<dbReference type="AlphaFoldDB" id="D7KBW4"/>
<organism evidence="4">
    <name type="scientific">Arabidopsis lyrata subsp. lyrata</name>
    <name type="common">Lyre-leaved rock-cress</name>
    <dbReference type="NCBI Taxonomy" id="81972"/>
    <lineage>
        <taxon>Eukaryota</taxon>
        <taxon>Viridiplantae</taxon>
        <taxon>Streptophyta</taxon>
        <taxon>Embryophyta</taxon>
        <taxon>Tracheophyta</taxon>
        <taxon>Spermatophyta</taxon>
        <taxon>Magnoliopsida</taxon>
        <taxon>eudicotyledons</taxon>
        <taxon>Gunneridae</taxon>
        <taxon>Pentapetalae</taxon>
        <taxon>rosids</taxon>
        <taxon>malvids</taxon>
        <taxon>Brassicales</taxon>
        <taxon>Brassicaceae</taxon>
        <taxon>Camelineae</taxon>
        <taxon>Arabidopsis</taxon>
    </lineage>
</organism>
<reference evidence="4" key="1">
    <citation type="journal article" date="2011" name="Nat. Genet.">
        <title>The Arabidopsis lyrata genome sequence and the basis of rapid genome size change.</title>
        <authorList>
            <person name="Hu T.T."/>
            <person name="Pattyn P."/>
            <person name="Bakker E.G."/>
            <person name="Cao J."/>
            <person name="Cheng J.-F."/>
            <person name="Clark R.M."/>
            <person name="Fahlgren N."/>
            <person name="Fawcett J.A."/>
            <person name="Grimwood J."/>
            <person name="Gundlach H."/>
            <person name="Haberer G."/>
            <person name="Hollister J.D."/>
            <person name="Ossowski S."/>
            <person name="Ottilar R.P."/>
            <person name="Salamov A.A."/>
            <person name="Schneeberger K."/>
            <person name="Spannagl M."/>
            <person name="Wang X."/>
            <person name="Yang L."/>
            <person name="Nasrallah M.E."/>
            <person name="Bergelson J."/>
            <person name="Carrington J.C."/>
            <person name="Gaut B.S."/>
            <person name="Schmutz J."/>
            <person name="Mayer K.F.X."/>
            <person name="Van de Peer Y."/>
            <person name="Grigoriev I.V."/>
            <person name="Nordborg M."/>
            <person name="Weigel D."/>
            <person name="Guo Y.-L."/>
        </authorList>
    </citation>
    <scope>NUCLEOTIDE SEQUENCE [LARGE SCALE GENOMIC DNA]</scope>
    <source>
        <strain evidence="4">cv. MN47</strain>
    </source>
</reference>
<gene>
    <name evidence="3" type="ORF">ARALYDRAFT_314223</name>
</gene>
<evidence type="ECO:0000313" key="4">
    <source>
        <dbReference type="Proteomes" id="UP000008694"/>
    </source>
</evidence>
<dbReference type="STRING" id="81972.D7KBW4"/>